<evidence type="ECO:0000313" key="6">
    <source>
        <dbReference type="EMBL" id="GAA4769898.1"/>
    </source>
</evidence>
<name>A0ABP9A0D2_9ACTN</name>
<keyword evidence="1" id="KW-0805">Transcription regulation</keyword>
<keyword evidence="4" id="KW-0472">Membrane</keyword>
<sequence length="279" mass="29185">MTGYDRREQESVHDAVGAYVLGVLDDADASAFEAHLAGCDICAARLDEFSGIEPMLAMLADAPAPAPAAPPGNVYGLPGFEDFPQPRPAPAVVPAAPGPRVLEGLLDEVAARRAAKRRRGMYLVAAAAALIIGAPAVAVQATSGSPSGSTLAADPHPTSPAEDAFFHHMEAKAQATDATTKVSAVIGMESKGWGTHAVLELKNVRGPLKCSLIAVSKTGEEEVVTSWSVPKWGYGIPDSPEKSAKAPLYVHGGAAMERNDIDHFEVRTFDGKRLVEVDV</sequence>
<keyword evidence="7" id="KW-1185">Reference proteome</keyword>
<dbReference type="InterPro" id="IPR041916">
    <property type="entry name" value="Anti_sigma_zinc_sf"/>
</dbReference>
<feature type="transmembrane region" description="Helical" evidence="4">
    <location>
        <begin position="121"/>
        <end position="139"/>
    </location>
</feature>
<evidence type="ECO:0000256" key="3">
    <source>
        <dbReference type="SAM" id="MobiDB-lite"/>
    </source>
</evidence>
<dbReference type="Gene3D" id="1.10.10.1320">
    <property type="entry name" value="Anti-sigma factor, zinc-finger domain"/>
    <property type="match status" value="1"/>
</dbReference>
<organism evidence="6 7">
    <name type="scientific">Streptomyces sanyensis</name>
    <dbReference type="NCBI Taxonomy" id="568869"/>
    <lineage>
        <taxon>Bacteria</taxon>
        <taxon>Bacillati</taxon>
        <taxon>Actinomycetota</taxon>
        <taxon>Actinomycetes</taxon>
        <taxon>Kitasatosporales</taxon>
        <taxon>Streptomycetaceae</taxon>
        <taxon>Streptomyces</taxon>
    </lineage>
</organism>
<accession>A0ABP9A0D2</accession>
<dbReference type="Pfam" id="PF13490">
    <property type="entry name" value="zf-HC2"/>
    <property type="match status" value="1"/>
</dbReference>
<comment type="caution">
    <text evidence="6">The sequence shown here is derived from an EMBL/GenBank/DDBJ whole genome shotgun (WGS) entry which is preliminary data.</text>
</comment>
<dbReference type="EMBL" id="BAABJV010000002">
    <property type="protein sequence ID" value="GAA4769898.1"/>
    <property type="molecule type" value="Genomic_DNA"/>
</dbReference>
<gene>
    <name evidence="6" type="primary">rsuA</name>
    <name evidence="6" type="ORF">GCM10023329_16110</name>
</gene>
<evidence type="ECO:0000313" key="7">
    <source>
        <dbReference type="Proteomes" id="UP001501147"/>
    </source>
</evidence>
<evidence type="ECO:0000256" key="2">
    <source>
        <dbReference type="ARBA" id="ARBA00023163"/>
    </source>
</evidence>
<evidence type="ECO:0000256" key="4">
    <source>
        <dbReference type="SAM" id="Phobius"/>
    </source>
</evidence>
<proteinExistence type="predicted"/>
<feature type="region of interest" description="Disordered" evidence="3">
    <location>
        <begin position="143"/>
        <end position="162"/>
    </location>
</feature>
<reference evidence="7" key="1">
    <citation type="journal article" date="2019" name="Int. J. Syst. Evol. Microbiol.">
        <title>The Global Catalogue of Microorganisms (GCM) 10K type strain sequencing project: providing services to taxonomists for standard genome sequencing and annotation.</title>
        <authorList>
            <consortium name="The Broad Institute Genomics Platform"/>
            <consortium name="The Broad Institute Genome Sequencing Center for Infectious Disease"/>
            <person name="Wu L."/>
            <person name="Ma J."/>
        </authorList>
    </citation>
    <scope>NUCLEOTIDE SEQUENCE [LARGE SCALE GENOMIC DNA]</scope>
    <source>
        <strain evidence="7">JCM 18324</strain>
    </source>
</reference>
<keyword evidence="4" id="KW-1133">Transmembrane helix</keyword>
<keyword evidence="2" id="KW-0804">Transcription</keyword>
<protein>
    <submittedName>
        <fullName evidence="6">Anti-sigma U factor RsuA</fullName>
    </submittedName>
</protein>
<evidence type="ECO:0000256" key="1">
    <source>
        <dbReference type="ARBA" id="ARBA00023015"/>
    </source>
</evidence>
<dbReference type="InterPro" id="IPR027383">
    <property type="entry name" value="Znf_put"/>
</dbReference>
<dbReference type="RefSeq" id="WP_345611288.1">
    <property type="nucleotide sequence ID" value="NZ_BAABJV010000002.1"/>
</dbReference>
<keyword evidence="4" id="KW-0812">Transmembrane</keyword>
<dbReference type="Proteomes" id="UP001501147">
    <property type="component" value="Unassembled WGS sequence"/>
</dbReference>
<feature type="domain" description="Putative zinc-finger" evidence="5">
    <location>
        <begin position="11"/>
        <end position="43"/>
    </location>
</feature>
<evidence type="ECO:0000259" key="5">
    <source>
        <dbReference type="Pfam" id="PF13490"/>
    </source>
</evidence>